<evidence type="ECO:0000256" key="1">
    <source>
        <dbReference type="ARBA" id="ARBA00009995"/>
    </source>
</evidence>
<accession>A0AAD3Y1Z7</accession>
<dbReference type="PROSITE" id="PS00375">
    <property type="entry name" value="UDPGT"/>
    <property type="match status" value="1"/>
</dbReference>
<evidence type="ECO:0000256" key="2">
    <source>
        <dbReference type="ARBA" id="ARBA00022679"/>
    </source>
</evidence>
<gene>
    <name evidence="5" type="ORF">Nepgr_028300</name>
</gene>
<keyword evidence="3" id="KW-0328">Glycosyltransferase</keyword>
<dbReference type="GO" id="GO:0080044">
    <property type="term" value="F:quercetin 7-O-glucosyltransferase activity"/>
    <property type="evidence" value="ECO:0007669"/>
    <property type="project" value="TreeGrafter"/>
</dbReference>
<evidence type="ECO:0000313" key="6">
    <source>
        <dbReference type="Proteomes" id="UP001279734"/>
    </source>
</evidence>
<dbReference type="CDD" id="cd03784">
    <property type="entry name" value="GT1_Gtf-like"/>
    <property type="match status" value="1"/>
</dbReference>
<comment type="caution">
    <text evidence="5">The sequence shown here is derived from an EMBL/GenBank/DDBJ whole genome shotgun (WGS) entry which is preliminary data.</text>
</comment>
<reference evidence="5" key="1">
    <citation type="submission" date="2023-05" db="EMBL/GenBank/DDBJ databases">
        <title>Nepenthes gracilis genome sequencing.</title>
        <authorList>
            <person name="Fukushima K."/>
        </authorList>
    </citation>
    <scope>NUCLEOTIDE SEQUENCE</scope>
    <source>
        <strain evidence="5">SING2019-196</strain>
    </source>
</reference>
<keyword evidence="2 3" id="KW-0808">Transferase</keyword>
<dbReference type="FunFam" id="3.40.50.2000:FF:000019">
    <property type="entry name" value="Glycosyltransferase"/>
    <property type="match status" value="1"/>
</dbReference>
<evidence type="ECO:0000256" key="4">
    <source>
        <dbReference type="RuleBase" id="RU362057"/>
    </source>
</evidence>
<dbReference type="Proteomes" id="UP001279734">
    <property type="component" value="Unassembled WGS sequence"/>
</dbReference>
<dbReference type="Gene3D" id="3.40.50.2000">
    <property type="entry name" value="Glycogen Phosphorylase B"/>
    <property type="match status" value="2"/>
</dbReference>
<dbReference type="InterPro" id="IPR035595">
    <property type="entry name" value="UDP_glycos_trans_CS"/>
</dbReference>
<name>A0AAD3Y1Z7_NEPGR</name>
<dbReference type="PANTHER" id="PTHR11926:SF870">
    <property type="entry name" value="UDP-GLYCOSYLTRANSFERASE 75B1"/>
    <property type="match status" value="1"/>
</dbReference>
<organism evidence="5 6">
    <name type="scientific">Nepenthes gracilis</name>
    <name type="common">Slender pitcher plant</name>
    <dbReference type="NCBI Taxonomy" id="150966"/>
    <lineage>
        <taxon>Eukaryota</taxon>
        <taxon>Viridiplantae</taxon>
        <taxon>Streptophyta</taxon>
        <taxon>Embryophyta</taxon>
        <taxon>Tracheophyta</taxon>
        <taxon>Spermatophyta</taxon>
        <taxon>Magnoliopsida</taxon>
        <taxon>eudicotyledons</taxon>
        <taxon>Gunneridae</taxon>
        <taxon>Pentapetalae</taxon>
        <taxon>Caryophyllales</taxon>
        <taxon>Nepenthaceae</taxon>
        <taxon>Nepenthes</taxon>
    </lineage>
</organism>
<dbReference type="InterPro" id="IPR002213">
    <property type="entry name" value="UDP_glucos_trans"/>
</dbReference>
<sequence length="468" mass="52139">MTSLQSHFLLVTHPLQSHINPAFQLAERLLRAGAVVTLAATVSAYRRMVKGALPRGLTIATFSDGYDDGFTKLNGGSDDDYMTKFKQCGTKTLHELIDKRAREGSPVTCVVYTVLLSWVPAVARRFNVPSALLWIQPAALFDIYYYFLTGHCDVTENCGNDPSWSLELPGLPLKLKCCDLPSCLAPSNPHEFFLRAMEEQFEELERETNARILVNTFEALEADALKSIQKFRLVAVGPLLPSAFLLGGDPSDNSFGVDLFQRPSGCLEWLDTKSESSVIYVSFGSISVLSRRQMEEMARALLNSGQPFIWVVRANENICEDEEEKLSCMEELERRGLIVPWCSQLEVLSHPAVGCFVTHGGWNSSMESLAAGVPMVVFPQWSDQTTNAKLIEDLWKTGVKVDVTKEGIVESQELERCLEMAMESDEMRRNAKKWKELAVEASKDGGPSERNLRDFVMEVGFSIEGGTL</sequence>
<comment type="similarity">
    <text evidence="1 3">Belongs to the UDP-glycosyltransferase family.</text>
</comment>
<evidence type="ECO:0000256" key="3">
    <source>
        <dbReference type="RuleBase" id="RU003718"/>
    </source>
</evidence>
<dbReference type="GO" id="GO:0080043">
    <property type="term" value="F:quercetin 3-O-glucosyltransferase activity"/>
    <property type="evidence" value="ECO:0007669"/>
    <property type="project" value="TreeGrafter"/>
</dbReference>
<dbReference type="SUPFAM" id="SSF53756">
    <property type="entry name" value="UDP-Glycosyltransferase/glycogen phosphorylase"/>
    <property type="match status" value="1"/>
</dbReference>
<evidence type="ECO:0000313" key="5">
    <source>
        <dbReference type="EMBL" id="GMH26457.1"/>
    </source>
</evidence>
<protein>
    <recommendedName>
        <fullName evidence="4">Glycosyltransferase</fullName>
        <ecNumber evidence="4">2.4.1.-</ecNumber>
    </recommendedName>
</protein>
<dbReference type="PANTHER" id="PTHR11926">
    <property type="entry name" value="GLUCOSYL/GLUCURONOSYL TRANSFERASES"/>
    <property type="match status" value="1"/>
</dbReference>
<proteinExistence type="inferred from homology"/>
<dbReference type="AlphaFoldDB" id="A0AAD3Y1Z7"/>
<dbReference type="Pfam" id="PF00201">
    <property type="entry name" value="UDPGT"/>
    <property type="match status" value="1"/>
</dbReference>
<dbReference type="EMBL" id="BSYO01000031">
    <property type="protein sequence ID" value="GMH26457.1"/>
    <property type="molecule type" value="Genomic_DNA"/>
</dbReference>
<dbReference type="EC" id="2.4.1.-" evidence="4"/>
<keyword evidence="6" id="KW-1185">Reference proteome</keyword>